<name>D6Y1L8_BACIE</name>
<feature type="transmembrane region" description="Helical" evidence="12">
    <location>
        <begin position="71"/>
        <end position="89"/>
    </location>
</feature>
<dbReference type="GO" id="GO:0032977">
    <property type="term" value="F:membrane insertase activity"/>
    <property type="evidence" value="ECO:0007669"/>
    <property type="project" value="InterPro"/>
</dbReference>
<keyword evidence="8 12" id="KW-0472">Membrane</keyword>
<protein>
    <recommendedName>
        <fullName evidence="12">Membrane protein insertase YidC</fullName>
    </recommendedName>
    <alternativeName>
        <fullName evidence="12">Foldase YidC</fullName>
    </alternativeName>
    <alternativeName>
        <fullName evidence="12">Membrane integrase YidC</fullName>
    </alternativeName>
    <alternativeName>
        <fullName evidence="12">Membrane protein YidC</fullName>
    </alternativeName>
</protein>
<dbReference type="CDD" id="cd20070">
    <property type="entry name" value="5TM_YidC_Alb3"/>
    <property type="match status" value="1"/>
</dbReference>
<keyword evidence="11 12" id="KW-0449">Lipoprotein</keyword>
<keyword evidence="3 12" id="KW-1003">Cell membrane</keyword>
<accession>D6Y1L8</accession>
<dbReference type="HAMAP" id="MF_01811">
    <property type="entry name" value="YidC_type2"/>
    <property type="match status" value="1"/>
</dbReference>
<evidence type="ECO:0000256" key="1">
    <source>
        <dbReference type="ARBA" id="ARBA00004651"/>
    </source>
</evidence>
<keyword evidence="9" id="KW-0564">Palmitate</keyword>
<keyword evidence="4 12" id="KW-0812">Transmembrane</keyword>
<keyword evidence="2 12" id="KW-0813">Transport</keyword>
<dbReference type="HOGENOM" id="CLU_036138_5_0_9"/>
<evidence type="ECO:0000256" key="10">
    <source>
        <dbReference type="ARBA" id="ARBA00023186"/>
    </source>
</evidence>
<evidence type="ECO:0000256" key="5">
    <source>
        <dbReference type="ARBA" id="ARBA00022729"/>
    </source>
</evidence>
<dbReference type="InterPro" id="IPR023060">
    <property type="entry name" value="YidC/YidC1/YidC2_Firmicutes"/>
</dbReference>
<feature type="transmembrane region" description="Helical" evidence="12">
    <location>
        <begin position="138"/>
        <end position="159"/>
    </location>
</feature>
<dbReference type="InterPro" id="IPR001708">
    <property type="entry name" value="YidC/ALB3/OXA1/COX18"/>
</dbReference>
<dbReference type="PANTHER" id="PTHR12428">
    <property type="entry name" value="OXA1"/>
    <property type="match status" value="1"/>
</dbReference>
<feature type="region of interest" description="Disordered" evidence="13">
    <location>
        <begin position="265"/>
        <end position="296"/>
    </location>
</feature>
<feature type="domain" description="Membrane insertase YidC/Oxa/ALB C-terminal" evidence="14">
    <location>
        <begin position="69"/>
        <end position="260"/>
    </location>
</feature>
<evidence type="ECO:0000256" key="7">
    <source>
        <dbReference type="ARBA" id="ARBA00022989"/>
    </source>
</evidence>
<dbReference type="eggNOG" id="COG0706">
    <property type="taxonomic scope" value="Bacteria"/>
</dbReference>
<evidence type="ECO:0000256" key="3">
    <source>
        <dbReference type="ARBA" id="ARBA00022475"/>
    </source>
</evidence>
<dbReference type="STRING" id="439292.Bsel_3323"/>
<reference evidence="15" key="1">
    <citation type="submission" date="2009-10" db="EMBL/GenBank/DDBJ databases">
        <title>Complete sequence of Bacillus selenitireducens MLS10.</title>
        <authorList>
            <consortium name="US DOE Joint Genome Institute"/>
            <person name="Lucas S."/>
            <person name="Copeland A."/>
            <person name="Lapidus A."/>
            <person name="Glavina del Rio T."/>
            <person name="Dalin E."/>
            <person name="Tice H."/>
            <person name="Bruce D."/>
            <person name="Goodwin L."/>
            <person name="Pitluck S."/>
            <person name="Sims D."/>
            <person name="Brettin T."/>
            <person name="Detter J.C."/>
            <person name="Han C."/>
            <person name="Larimer F."/>
            <person name="Land M."/>
            <person name="Hauser L."/>
            <person name="Kyrpides N."/>
            <person name="Ovchinnikova G."/>
            <person name="Stolz J."/>
        </authorList>
    </citation>
    <scope>NUCLEOTIDE SEQUENCE [LARGE SCALE GENOMIC DNA]</scope>
    <source>
        <strain evidence="15">MLS10</strain>
    </source>
</reference>
<evidence type="ECO:0000256" key="2">
    <source>
        <dbReference type="ARBA" id="ARBA00022448"/>
    </source>
</evidence>
<proteinExistence type="inferred from homology"/>
<dbReference type="InterPro" id="IPR047196">
    <property type="entry name" value="YidC_ALB_C"/>
</dbReference>
<keyword evidence="6 12" id="KW-0653">Protein transport</keyword>
<dbReference type="AlphaFoldDB" id="D6Y1L8"/>
<dbReference type="EMBL" id="CP001791">
    <property type="protein sequence ID" value="ADI00805.1"/>
    <property type="molecule type" value="Genomic_DNA"/>
</dbReference>
<keyword evidence="16" id="KW-1185">Reference proteome</keyword>
<comment type="subcellular location">
    <subcellularLocation>
        <location evidence="1 12">Cell membrane</location>
        <topology evidence="1 12">Multi-pass membrane protein</topology>
    </subcellularLocation>
</comment>
<sequence length="296" mass="33510">METGDRGTSNVFKKLSVITLLIGLTLLMTGCFNIDQPITDAESGIWDPFFVYPLSWLMTTIAEFLNNSYGLAIIIVTIMLRILILPLMIKQTKSTKAMQAIQPQMKELQQKYSAKDKKTQEKLQQETMALFQENKVNPLAGCLPIFIQMPILIAFYHAIIRTPQINPNIDERYVGMYEPQQFLWFELGSADPYFILPLVAGATTFIQQRMMMVQDNPQMKVLLYVMPIMIMAFAAFFPSALALYWVIGNIFMIVQTQFITGPNVGKTEEQQKEENKKKPQGSGGKNKAKSGGAKKK</sequence>
<evidence type="ECO:0000256" key="13">
    <source>
        <dbReference type="SAM" id="MobiDB-lite"/>
    </source>
</evidence>
<feature type="compositionally biased region" description="Basic residues" evidence="13">
    <location>
        <begin position="286"/>
        <end position="296"/>
    </location>
</feature>
<dbReference type="NCBIfam" id="TIGR03592">
    <property type="entry name" value="yidC_oxa1_cterm"/>
    <property type="match status" value="1"/>
</dbReference>
<feature type="transmembrane region" description="Helical" evidence="12">
    <location>
        <begin position="221"/>
        <end position="247"/>
    </location>
</feature>
<dbReference type="KEGG" id="bse:Bsel_3323"/>
<dbReference type="PROSITE" id="PS51257">
    <property type="entry name" value="PROKAR_LIPOPROTEIN"/>
    <property type="match status" value="1"/>
</dbReference>
<dbReference type="PANTHER" id="PTHR12428:SF65">
    <property type="entry name" value="CYTOCHROME C OXIDASE ASSEMBLY PROTEIN COX18, MITOCHONDRIAL"/>
    <property type="match status" value="1"/>
</dbReference>
<evidence type="ECO:0000259" key="14">
    <source>
        <dbReference type="Pfam" id="PF02096"/>
    </source>
</evidence>
<evidence type="ECO:0000256" key="8">
    <source>
        <dbReference type="ARBA" id="ARBA00023136"/>
    </source>
</evidence>
<feature type="compositionally biased region" description="Basic and acidic residues" evidence="13">
    <location>
        <begin position="266"/>
        <end position="277"/>
    </location>
</feature>
<evidence type="ECO:0000256" key="9">
    <source>
        <dbReference type="ARBA" id="ARBA00023139"/>
    </source>
</evidence>
<keyword evidence="10 12" id="KW-0143">Chaperone</keyword>
<dbReference type="Pfam" id="PF02096">
    <property type="entry name" value="60KD_IMP"/>
    <property type="match status" value="1"/>
</dbReference>
<dbReference type="GO" id="GO:0005886">
    <property type="term" value="C:plasma membrane"/>
    <property type="evidence" value="ECO:0007669"/>
    <property type="project" value="UniProtKB-SubCell"/>
</dbReference>
<feature type="transmembrane region" description="Helical" evidence="12">
    <location>
        <begin position="15"/>
        <end position="34"/>
    </location>
</feature>
<dbReference type="GO" id="GO:0051205">
    <property type="term" value="P:protein insertion into membrane"/>
    <property type="evidence" value="ECO:0007669"/>
    <property type="project" value="TreeGrafter"/>
</dbReference>
<organism evidence="15 16">
    <name type="scientific">Bacillus selenitireducens (strain ATCC 700615 / DSM 15326 / MLS10)</name>
    <dbReference type="NCBI Taxonomy" id="439292"/>
    <lineage>
        <taxon>Bacteria</taxon>
        <taxon>Bacillati</taxon>
        <taxon>Bacillota</taxon>
        <taxon>Bacilli</taxon>
        <taxon>Bacillales</taxon>
        <taxon>Bacillaceae</taxon>
        <taxon>Salisediminibacterium</taxon>
    </lineage>
</organism>
<keyword evidence="7 12" id="KW-1133">Transmembrane helix</keyword>
<dbReference type="NCBIfam" id="NF002803">
    <property type="entry name" value="PRK02944.1"/>
    <property type="match status" value="1"/>
</dbReference>
<evidence type="ECO:0000256" key="6">
    <source>
        <dbReference type="ARBA" id="ARBA00022927"/>
    </source>
</evidence>
<comment type="function">
    <text evidence="12">Required for the insertion and/or proper folding and/or complex formation of integral membrane proteins into the membrane. Involved in integration of membrane proteins that insert both dependently and independently of the Sec translocase complex, as well as at least some lipoproteins.</text>
</comment>
<feature type="transmembrane region" description="Helical" evidence="12">
    <location>
        <begin position="182"/>
        <end position="200"/>
    </location>
</feature>
<evidence type="ECO:0000313" key="15">
    <source>
        <dbReference type="EMBL" id="ADI00805.1"/>
    </source>
</evidence>
<dbReference type="Proteomes" id="UP000000271">
    <property type="component" value="Chromosome"/>
</dbReference>
<evidence type="ECO:0000256" key="12">
    <source>
        <dbReference type="HAMAP-Rule" id="MF_01811"/>
    </source>
</evidence>
<evidence type="ECO:0000256" key="4">
    <source>
        <dbReference type="ARBA" id="ARBA00022692"/>
    </source>
</evidence>
<dbReference type="GO" id="GO:0015031">
    <property type="term" value="P:protein transport"/>
    <property type="evidence" value="ECO:0007669"/>
    <property type="project" value="UniProtKB-KW"/>
</dbReference>
<evidence type="ECO:0000256" key="11">
    <source>
        <dbReference type="ARBA" id="ARBA00023288"/>
    </source>
</evidence>
<gene>
    <name evidence="12" type="primary">yidC</name>
    <name evidence="15" type="ordered locus">Bsel_3323</name>
</gene>
<dbReference type="InterPro" id="IPR028055">
    <property type="entry name" value="YidC/Oxa/ALB_C"/>
</dbReference>
<dbReference type="PRINTS" id="PR01900">
    <property type="entry name" value="YIDCPROTEIN"/>
</dbReference>
<evidence type="ECO:0000313" key="16">
    <source>
        <dbReference type="Proteomes" id="UP000000271"/>
    </source>
</evidence>
<keyword evidence="5 12" id="KW-0732">Signal</keyword>
<comment type="similarity">
    <text evidence="12">Belongs to the OXA1/ALB3/YidC family. Type 2 subfamily.</text>
</comment>